<dbReference type="InterPro" id="IPR025091">
    <property type="entry name" value="DUF4019"/>
</dbReference>
<dbReference type="Proteomes" id="UP000031338">
    <property type="component" value="Unassembled WGS sequence"/>
</dbReference>
<name>A0A0B9A735_9SPHN</name>
<organism evidence="1 2">
    <name type="scientific">Novosphingobium subterraneum</name>
    <dbReference type="NCBI Taxonomy" id="48936"/>
    <lineage>
        <taxon>Bacteria</taxon>
        <taxon>Pseudomonadati</taxon>
        <taxon>Pseudomonadota</taxon>
        <taxon>Alphaproteobacteria</taxon>
        <taxon>Sphingomonadales</taxon>
        <taxon>Sphingomonadaceae</taxon>
        <taxon>Novosphingobium</taxon>
    </lineage>
</organism>
<keyword evidence="2" id="KW-1185">Reference proteome</keyword>
<sequence length="115" mass="12838">MEYLGSGPIDWLCSAEAFLALVDRDDWAASWQATHKSFQLLNTVDWWAKASEGVRGRVGKPITRRLEKVDFTPAPPNGYWTVTFKARYAKAGDVTETLQMASEDGGWKVTAITVE</sequence>
<dbReference type="PATRIC" id="fig|48936.3.peg.2719"/>
<dbReference type="Pfam" id="PF13211">
    <property type="entry name" value="DUF4019"/>
    <property type="match status" value="1"/>
</dbReference>
<dbReference type="STRING" id="48936.NJ75_02707"/>
<evidence type="ECO:0000313" key="1">
    <source>
        <dbReference type="EMBL" id="KHS45118.1"/>
    </source>
</evidence>
<evidence type="ECO:0000313" key="2">
    <source>
        <dbReference type="Proteomes" id="UP000031338"/>
    </source>
</evidence>
<accession>A0A0B9A735</accession>
<evidence type="ECO:0008006" key="3">
    <source>
        <dbReference type="Google" id="ProtNLM"/>
    </source>
</evidence>
<protein>
    <recommendedName>
        <fullName evidence="3">DUF4019 domain-containing protein</fullName>
    </recommendedName>
</protein>
<dbReference type="EMBL" id="JRVC01000013">
    <property type="protein sequence ID" value="KHS45118.1"/>
    <property type="molecule type" value="Genomic_DNA"/>
</dbReference>
<reference evidence="1 2" key="1">
    <citation type="submission" date="2014-10" db="EMBL/GenBank/DDBJ databases">
        <title>Draft genome sequence of Novosphingobium subterraneum DSM 12447.</title>
        <authorList>
            <person name="Gan H.M."/>
            <person name="Gan H.Y."/>
            <person name="Savka M.A."/>
        </authorList>
    </citation>
    <scope>NUCLEOTIDE SEQUENCE [LARGE SCALE GENOMIC DNA]</scope>
    <source>
        <strain evidence="1 2">DSM 12447</strain>
    </source>
</reference>
<dbReference type="AlphaFoldDB" id="A0A0B9A735"/>
<gene>
    <name evidence="1" type="ORF">NJ75_02707</name>
</gene>
<proteinExistence type="predicted"/>
<dbReference type="RefSeq" id="WP_052242493.1">
    <property type="nucleotide sequence ID" value="NZ_JRVC01000013.1"/>
</dbReference>
<comment type="caution">
    <text evidence="1">The sequence shown here is derived from an EMBL/GenBank/DDBJ whole genome shotgun (WGS) entry which is preliminary data.</text>
</comment>